<name>A0A368KRN0_9BACT</name>
<proteinExistence type="predicted"/>
<reference evidence="1 2" key="1">
    <citation type="submission" date="2018-07" db="EMBL/GenBank/DDBJ databases">
        <title>Comparative genomes isolates from brazilian mangrove.</title>
        <authorList>
            <person name="De Araujo J.E."/>
            <person name="Taketani R.G."/>
            <person name="Silva M.C.P."/>
            <person name="Lourenco M.V."/>
            <person name="Oliveira V.M."/>
            <person name="Andreote F.D."/>
        </authorList>
    </citation>
    <scope>NUCLEOTIDE SEQUENCE [LARGE SCALE GENOMIC DNA]</scope>
    <source>
        <strain evidence="1 2">HEX PRIS-MGV</strain>
    </source>
</reference>
<comment type="caution">
    <text evidence="1">The sequence shown here is derived from an EMBL/GenBank/DDBJ whole genome shotgun (WGS) entry which is preliminary data.</text>
</comment>
<dbReference type="Proteomes" id="UP000253562">
    <property type="component" value="Unassembled WGS sequence"/>
</dbReference>
<dbReference type="EMBL" id="QPEX01000024">
    <property type="protein sequence ID" value="RCS49461.1"/>
    <property type="molecule type" value="Genomic_DNA"/>
</dbReference>
<sequence length="87" mass="10092">MILADKRNRKIFVEFRRNEIGKWNRGKRNTQDNAIAYELLRQLDQANSTLPIRHKVSFCRISSDVPKSLGSLSTLRIYGINTIETTL</sequence>
<evidence type="ECO:0000313" key="1">
    <source>
        <dbReference type="EMBL" id="RCS49461.1"/>
    </source>
</evidence>
<dbReference type="AlphaFoldDB" id="A0A368KRN0"/>
<organism evidence="1 2">
    <name type="scientific">Bremerella cremea</name>
    <dbReference type="NCBI Taxonomy" id="1031537"/>
    <lineage>
        <taxon>Bacteria</taxon>
        <taxon>Pseudomonadati</taxon>
        <taxon>Planctomycetota</taxon>
        <taxon>Planctomycetia</taxon>
        <taxon>Pirellulales</taxon>
        <taxon>Pirellulaceae</taxon>
        <taxon>Bremerella</taxon>
    </lineage>
</organism>
<evidence type="ECO:0000313" key="2">
    <source>
        <dbReference type="Proteomes" id="UP000253562"/>
    </source>
</evidence>
<protein>
    <submittedName>
        <fullName evidence="1">Uncharacterized protein</fullName>
    </submittedName>
</protein>
<gene>
    <name evidence="1" type="ORF">DTL42_13125</name>
</gene>
<accession>A0A368KRN0</accession>